<dbReference type="SUPFAM" id="SSF48498">
    <property type="entry name" value="Tetracyclin repressor-like, C-terminal domain"/>
    <property type="match status" value="1"/>
</dbReference>
<dbReference type="InterPro" id="IPR041490">
    <property type="entry name" value="KstR2_TetR_C"/>
</dbReference>
<dbReference type="InterPro" id="IPR009057">
    <property type="entry name" value="Homeodomain-like_sf"/>
</dbReference>
<feature type="region of interest" description="Disordered" evidence="5">
    <location>
        <begin position="186"/>
        <end position="205"/>
    </location>
</feature>
<evidence type="ECO:0000256" key="2">
    <source>
        <dbReference type="ARBA" id="ARBA00023125"/>
    </source>
</evidence>
<dbReference type="PANTHER" id="PTHR30055:SF234">
    <property type="entry name" value="HTH-TYPE TRANSCRIPTIONAL REGULATOR BETI"/>
    <property type="match status" value="1"/>
</dbReference>
<organism evidence="7 8">
    <name type="scientific">Banduia mediterranea</name>
    <dbReference type="NCBI Taxonomy" id="3075609"/>
    <lineage>
        <taxon>Bacteria</taxon>
        <taxon>Pseudomonadati</taxon>
        <taxon>Pseudomonadota</taxon>
        <taxon>Gammaproteobacteria</taxon>
        <taxon>Nevskiales</taxon>
        <taxon>Algiphilaceae</taxon>
        <taxon>Banduia</taxon>
    </lineage>
</organism>
<keyword evidence="8" id="KW-1185">Reference proteome</keyword>
<dbReference type="PANTHER" id="PTHR30055">
    <property type="entry name" value="HTH-TYPE TRANSCRIPTIONAL REGULATOR RUTR"/>
    <property type="match status" value="1"/>
</dbReference>
<name>A0ABU2WF36_9GAMM</name>
<evidence type="ECO:0000256" key="3">
    <source>
        <dbReference type="ARBA" id="ARBA00023163"/>
    </source>
</evidence>
<evidence type="ECO:0000256" key="1">
    <source>
        <dbReference type="ARBA" id="ARBA00023015"/>
    </source>
</evidence>
<gene>
    <name evidence="7" type="ORF">RM530_01980</name>
</gene>
<keyword evidence="1" id="KW-0805">Transcription regulation</keyword>
<evidence type="ECO:0000259" key="6">
    <source>
        <dbReference type="PROSITE" id="PS50977"/>
    </source>
</evidence>
<dbReference type="Pfam" id="PF17932">
    <property type="entry name" value="TetR_C_24"/>
    <property type="match status" value="1"/>
</dbReference>
<dbReference type="PRINTS" id="PR00455">
    <property type="entry name" value="HTHTETR"/>
</dbReference>
<sequence>MLKAAAGLFKRQGYAATTLRQIADDAGIQAGSVYYHFESKDRILAEILDVGIDLVHMAVLERLNALPADATGRERFAAAVEGHLTGLLQHEEYTSAAIRVYGQLPAGLRRPNQNRRRKYSALWDQLLIEADERGEIRPRADLHLTRLIVLGAINWTVEWFDPDQGALSATVDQMVSILSDGVFKPAEQTKGRTTRKPKAAKSAAV</sequence>
<evidence type="ECO:0000313" key="7">
    <source>
        <dbReference type="EMBL" id="MDT0496135.1"/>
    </source>
</evidence>
<dbReference type="EMBL" id="JAVRIC010000002">
    <property type="protein sequence ID" value="MDT0496135.1"/>
    <property type="molecule type" value="Genomic_DNA"/>
</dbReference>
<dbReference type="InterPro" id="IPR023772">
    <property type="entry name" value="DNA-bd_HTH_TetR-type_CS"/>
</dbReference>
<dbReference type="SUPFAM" id="SSF46689">
    <property type="entry name" value="Homeodomain-like"/>
    <property type="match status" value="1"/>
</dbReference>
<dbReference type="Gene3D" id="1.10.10.60">
    <property type="entry name" value="Homeodomain-like"/>
    <property type="match status" value="1"/>
</dbReference>
<reference evidence="7 8" key="1">
    <citation type="submission" date="2023-09" db="EMBL/GenBank/DDBJ databases">
        <authorList>
            <person name="Rey-Velasco X."/>
        </authorList>
    </citation>
    <scope>NUCLEOTIDE SEQUENCE [LARGE SCALE GENOMIC DNA]</scope>
    <source>
        <strain evidence="7 8">W345</strain>
    </source>
</reference>
<feature type="DNA-binding region" description="H-T-H motif" evidence="4">
    <location>
        <begin position="18"/>
        <end position="37"/>
    </location>
</feature>
<proteinExistence type="predicted"/>
<keyword evidence="3" id="KW-0804">Transcription</keyword>
<evidence type="ECO:0000256" key="5">
    <source>
        <dbReference type="SAM" id="MobiDB-lite"/>
    </source>
</evidence>
<dbReference type="Pfam" id="PF00440">
    <property type="entry name" value="TetR_N"/>
    <property type="match status" value="1"/>
</dbReference>
<comment type="caution">
    <text evidence="7">The sequence shown here is derived from an EMBL/GenBank/DDBJ whole genome shotgun (WGS) entry which is preliminary data.</text>
</comment>
<evidence type="ECO:0000313" key="8">
    <source>
        <dbReference type="Proteomes" id="UP001254608"/>
    </source>
</evidence>
<protein>
    <submittedName>
        <fullName evidence="7">TetR/AcrR family transcriptional regulator</fullName>
    </submittedName>
</protein>
<dbReference type="RefSeq" id="WP_311363526.1">
    <property type="nucleotide sequence ID" value="NZ_JAVRIC010000002.1"/>
</dbReference>
<dbReference type="PROSITE" id="PS50977">
    <property type="entry name" value="HTH_TETR_2"/>
    <property type="match status" value="1"/>
</dbReference>
<dbReference type="InterPro" id="IPR036271">
    <property type="entry name" value="Tet_transcr_reg_TetR-rel_C_sf"/>
</dbReference>
<dbReference type="Gene3D" id="1.10.357.10">
    <property type="entry name" value="Tetracycline Repressor, domain 2"/>
    <property type="match status" value="1"/>
</dbReference>
<dbReference type="InterPro" id="IPR001647">
    <property type="entry name" value="HTH_TetR"/>
</dbReference>
<dbReference type="Proteomes" id="UP001254608">
    <property type="component" value="Unassembled WGS sequence"/>
</dbReference>
<dbReference type="PROSITE" id="PS01081">
    <property type="entry name" value="HTH_TETR_1"/>
    <property type="match status" value="1"/>
</dbReference>
<evidence type="ECO:0000256" key="4">
    <source>
        <dbReference type="PROSITE-ProRule" id="PRU00335"/>
    </source>
</evidence>
<feature type="domain" description="HTH tetR-type" evidence="6">
    <location>
        <begin position="1"/>
        <end position="55"/>
    </location>
</feature>
<accession>A0ABU2WF36</accession>
<dbReference type="InterPro" id="IPR050109">
    <property type="entry name" value="HTH-type_TetR-like_transc_reg"/>
</dbReference>
<keyword evidence="2 4" id="KW-0238">DNA-binding</keyword>